<accession>A0A7Y7Y974</accession>
<comment type="subcellular location">
    <subcellularLocation>
        <location evidence="1">Cytoplasm</location>
    </subcellularLocation>
</comment>
<keyword evidence="3" id="KW-0963">Cytoplasm</keyword>
<gene>
    <name evidence="6" type="ORF">HX876_06150</name>
</gene>
<comment type="caution">
    <text evidence="6">The sequence shown here is derived from an EMBL/GenBank/DDBJ whole genome shotgun (WGS) entry which is preliminary data.</text>
</comment>
<evidence type="ECO:0000313" key="7">
    <source>
        <dbReference type="Proteomes" id="UP000520592"/>
    </source>
</evidence>
<feature type="domain" description="UspA" evidence="5">
    <location>
        <begin position="4"/>
        <end position="143"/>
    </location>
</feature>
<dbReference type="Gene3D" id="3.40.50.12370">
    <property type="match status" value="1"/>
</dbReference>
<dbReference type="Proteomes" id="UP000520592">
    <property type="component" value="Unassembled WGS sequence"/>
</dbReference>
<evidence type="ECO:0000256" key="3">
    <source>
        <dbReference type="ARBA" id="ARBA00022490"/>
    </source>
</evidence>
<dbReference type="InterPro" id="IPR006016">
    <property type="entry name" value="UspA"/>
</dbReference>
<evidence type="ECO:0000256" key="1">
    <source>
        <dbReference type="ARBA" id="ARBA00004496"/>
    </source>
</evidence>
<protein>
    <submittedName>
        <fullName evidence="6">Universal stress protein</fullName>
    </submittedName>
</protein>
<dbReference type="EMBL" id="JACAQD010000006">
    <property type="protein sequence ID" value="NWC31962.1"/>
    <property type="molecule type" value="Genomic_DNA"/>
</dbReference>
<dbReference type="RefSeq" id="WP_177061200.1">
    <property type="nucleotide sequence ID" value="NZ_JACAPS010000036.1"/>
</dbReference>
<evidence type="ECO:0000256" key="4">
    <source>
        <dbReference type="ARBA" id="ARBA00037131"/>
    </source>
</evidence>
<organism evidence="6 7">
    <name type="scientific">Pseudomonas gingeri</name>
    <dbReference type="NCBI Taxonomy" id="117681"/>
    <lineage>
        <taxon>Bacteria</taxon>
        <taxon>Pseudomonadati</taxon>
        <taxon>Pseudomonadota</taxon>
        <taxon>Gammaproteobacteria</taxon>
        <taxon>Pseudomonadales</taxon>
        <taxon>Pseudomonadaceae</taxon>
        <taxon>Pseudomonas</taxon>
    </lineage>
</organism>
<evidence type="ECO:0000259" key="5">
    <source>
        <dbReference type="Pfam" id="PF00582"/>
    </source>
</evidence>
<dbReference type="SUPFAM" id="SSF52402">
    <property type="entry name" value="Adenine nucleotide alpha hydrolases-like"/>
    <property type="match status" value="2"/>
</dbReference>
<evidence type="ECO:0000313" key="6">
    <source>
        <dbReference type="EMBL" id="NWC31962.1"/>
    </source>
</evidence>
<dbReference type="PANTHER" id="PTHR47892">
    <property type="entry name" value="UNIVERSAL STRESS PROTEIN E"/>
    <property type="match status" value="1"/>
</dbReference>
<comment type="similarity">
    <text evidence="2">Belongs to the universal stress protein A family.</text>
</comment>
<dbReference type="Pfam" id="PF00582">
    <property type="entry name" value="Usp"/>
    <property type="match status" value="2"/>
</dbReference>
<reference evidence="6 7" key="1">
    <citation type="submission" date="2020-04" db="EMBL/GenBank/DDBJ databases">
        <title>Molecular characterization of pseudomonads from Agaricus bisporus reveal novel blotch 2 pathogens in Western Europe.</title>
        <authorList>
            <person name="Taparia T."/>
            <person name="Krijger M."/>
            <person name="Haynes E."/>
            <person name="Elpinstone J.G."/>
            <person name="Noble R."/>
            <person name="Van Der Wolf J."/>
        </authorList>
    </citation>
    <scope>NUCLEOTIDE SEQUENCE [LARGE SCALE GENOMIC DNA]</scope>
    <source>
        <strain evidence="6 7">IPO3737</strain>
    </source>
</reference>
<proteinExistence type="inferred from homology"/>
<dbReference type="GO" id="GO:0005737">
    <property type="term" value="C:cytoplasm"/>
    <property type="evidence" value="ECO:0007669"/>
    <property type="project" value="UniProtKB-SubCell"/>
</dbReference>
<dbReference type="PANTHER" id="PTHR47892:SF1">
    <property type="entry name" value="UNIVERSAL STRESS PROTEIN E"/>
    <property type="match status" value="1"/>
</dbReference>
<sequence length="295" mass="32789">MSQYQRLLLITDRHLPQSPALERAAALAVTSGAALHITALVEPPPRIHLIERSMDEAARTTYMAHYRTWLQEVTQGLRDSGLALTTEAIWTEDPLQEILVHARELKPDLLIKDVYLEPMLKRVFTTPLDWQLLQDSPVPVHLVNGRGLDLPRRIVAAVDTSGTEGGLTAFNRKIITTAQALAVQCDAELHLLYAYDLSPAFMSDPSVAMIWVDELREALREPFTRLADEYGVAPEFRHFLMGTPVGVLHDFVRESSIDVVVMGTVQPKGLGKIIGDTTERALLIADCSILTVKPD</sequence>
<name>A0A7Y7Y974_9PSED</name>
<evidence type="ECO:0000256" key="2">
    <source>
        <dbReference type="ARBA" id="ARBA00008791"/>
    </source>
</evidence>
<dbReference type="AlphaFoldDB" id="A0A7Y7Y974"/>
<comment type="function">
    <text evidence="4">Required for resistance to DNA-damaging agents.</text>
</comment>
<feature type="domain" description="UspA" evidence="5">
    <location>
        <begin position="152"/>
        <end position="293"/>
    </location>
</feature>